<gene>
    <name evidence="2" type="ORF">ENUP19_0203G0013</name>
</gene>
<accession>A0ABQ0DNY9</accession>
<comment type="caution">
    <text evidence="2">The sequence shown here is derived from an EMBL/GenBank/DDBJ whole genome shotgun (WGS) entry which is preliminary data.</text>
</comment>
<feature type="region of interest" description="Disordered" evidence="1">
    <location>
        <begin position="514"/>
        <end position="545"/>
    </location>
</feature>
<proteinExistence type="predicted"/>
<reference evidence="2 3" key="1">
    <citation type="journal article" date="2019" name="PLoS Negl. Trop. Dis.">
        <title>Whole genome sequencing of Entamoeba nuttalli reveals mammalian host-related molecular signatures and a novel octapeptide-repeat surface protein.</title>
        <authorList>
            <person name="Tanaka M."/>
            <person name="Makiuchi T."/>
            <person name="Komiyama T."/>
            <person name="Shiina T."/>
            <person name="Osaki K."/>
            <person name="Tachibana H."/>
        </authorList>
    </citation>
    <scope>NUCLEOTIDE SEQUENCE [LARGE SCALE GENOMIC DNA]</scope>
    <source>
        <strain evidence="2 3">P19-061405</strain>
    </source>
</reference>
<evidence type="ECO:0000256" key="1">
    <source>
        <dbReference type="SAM" id="MobiDB-lite"/>
    </source>
</evidence>
<keyword evidence="3" id="KW-1185">Reference proteome</keyword>
<evidence type="ECO:0000313" key="2">
    <source>
        <dbReference type="EMBL" id="GAB1224462.1"/>
    </source>
</evidence>
<evidence type="ECO:0000313" key="3">
    <source>
        <dbReference type="Proteomes" id="UP001628156"/>
    </source>
</evidence>
<dbReference type="EMBL" id="BAAFRS010000203">
    <property type="protein sequence ID" value="GAB1224462.1"/>
    <property type="molecule type" value="Genomic_DNA"/>
</dbReference>
<sequence>MTKPYCSHLHSLEYHQIFRYIGITHLRLLIQVSKEVKRCVESIDQLLVRHDLLKYLKEFPTVKKIFYFSFNFIIEKIPQITFLSNLRELEISNLNCIDYNSLNNILQSVKLTKLNFCFLNQMNEENSIKYINCIVTNQPYLKSLKISKDLCLYKHYSNSYSVQNLSQLTRLTQLKIFSYSKSHCTLPNLQEYNVFVNDPHYFNETIQYFTQSKNLKTLILRGSFAETSSIYNVTKLTQINTLDLTGTNIDNDSEVIQLSNSSFNTIKFNGFFGINGESIRFSNLGNKFYIDSEIYLDREIGHIPPSLINQIKNELKNTSQSSIRPFSISILSNKITLQALIISTLFPHCYQYCRVETNTFNCSNFTLFEEYEVTFNHIAFRNVSFLLNFNVLQNMYCLTSLSLYKINTELPINLLTQLKKLAIYDGIFQHINNLKLEFIRFFKVRQVNINEVIEMTTLKSIFWKEMEQDLPLNNLVTTSILRIVIEEEKIPIEDLPAFEKKRIFVNSYDFEFDGYDESGENEDLSNSDNSEDSDNDADINVDEIE</sequence>
<dbReference type="Proteomes" id="UP001628156">
    <property type="component" value="Unassembled WGS sequence"/>
</dbReference>
<organism evidence="2 3">
    <name type="scientific">Entamoeba nuttalli</name>
    <dbReference type="NCBI Taxonomy" id="412467"/>
    <lineage>
        <taxon>Eukaryota</taxon>
        <taxon>Amoebozoa</taxon>
        <taxon>Evosea</taxon>
        <taxon>Archamoebae</taxon>
        <taxon>Mastigamoebida</taxon>
        <taxon>Entamoebidae</taxon>
        <taxon>Entamoeba</taxon>
    </lineage>
</organism>
<dbReference type="SUPFAM" id="SSF52047">
    <property type="entry name" value="RNI-like"/>
    <property type="match status" value="1"/>
</dbReference>
<protein>
    <submittedName>
        <fullName evidence="2">Uncharacterized protein</fullName>
    </submittedName>
</protein>
<name>A0ABQ0DNY9_9EUKA</name>